<dbReference type="AlphaFoldDB" id="A0A2U3AN78"/>
<evidence type="ECO:0000259" key="1">
    <source>
        <dbReference type="Pfam" id="PF01323"/>
    </source>
</evidence>
<dbReference type="PANTHER" id="PTHR13887">
    <property type="entry name" value="GLUTATHIONE S-TRANSFERASE KAPPA"/>
    <property type="match status" value="1"/>
</dbReference>
<dbReference type="GO" id="GO:0016491">
    <property type="term" value="F:oxidoreductase activity"/>
    <property type="evidence" value="ECO:0007669"/>
    <property type="project" value="InterPro"/>
</dbReference>
<dbReference type="OrthoDB" id="9799122at2"/>
<feature type="domain" description="DSBA-like thioredoxin" evidence="1">
    <location>
        <begin position="6"/>
        <end position="143"/>
    </location>
</feature>
<dbReference type="PANTHER" id="PTHR13887:SF41">
    <property type="entry name" value="THIOREDOXIN SUPERFAMILY PROTEIN"/>
    <property type="match status" value="1"/>
</dbReference>
<accession>A0A2U3AN78</accession>
<reference evidence="2 3" key="1">
    <citation type="submission" date="2018-05" db="EMBL/GenBank/DDBJ databases">
        <title>Kurthia sibirica genome sequence.</title>
        <authorList>
            <person name="Maclea K.S."/>
            <person name="Goen A.E."/>
        </authorList>
    </citation>
    <scope>NUCLEOTIDE SEQUENCE [LARGE SCALE GENOMIC DNA]</scope>
    <source>
        <strain evidence="2 3">ATCC 49154</strain>
    </source>
</reference>
<protein>
    <recommendedName>
        <fullName evidence="1">DSBA-like thioredoxin domain-containing protein</fullName>
    </recommendedName>
</protein>
<dbReference type="InterPro" id="IPR001853">
    <property type="entry name" value="DSBA-like_thioredoxin_dom"/>
</dbReference>
<dbReference type="Pfam" id="PF01323">
    <property type="entry name" value="DSBA"/>
    <property type="match status" value="1"/>
</dbReference>
<dbReference type="Proteomes" id="UP000245938">
    <property type="component" value="Unassembled WGS sequence"/>
</dbReference>
<sequence length="148" mass="16964">MGGHDKKLREFEGELQRHANEVGLHFDFTKMIPANTQHAHRLAKLMAHYNLEYQFTEALMAGHFIEGQDLADDHYLYDVVESLGVARHEAMSVREKSVYSEQLEQDCYDAQQIGVESAPFFVFDNRFGIIGAESIAVFERTIQQVLQT</sequence>
<dbReference type="InterPro" id="IPR036249">
    <property type="entry name" value="Thioredoxin-like_sf"/>
</dbReference>
<keyword evidence="3" id="KW-1185">Reference proteome</keyword>
<dbReference type="EMBL" id="QFVR01000005">
    <property type="protein sequence ID" value="PWI25994.1"/>
    <property type="molecule type" value="Genomic_DNA"/>
</dbReference>
<comment type="caution">
    <text evidence="2">The sequence shown here is derived from an EMBL/GenBank/DDBJ whole genome shotgun (WGS) entry which is preliminary data.</text>
</comment>
<proteinExistence type="predicted"/>
<gene>
    <name evidence="2" type="ORF">DEX24_05535</name>
</gene>
<name>A0A2U3AN78_9BACL</name>
<evidence type="ECO:0000313" key="2">
    <source>
        <dbReference type="EMBL" id="PWI25994.1"/>
    </source>
</evidence>
<evidence type="ECO:0000313" key="3">
    <source>
        <dbReference type="Proteomes" id="UP000245938"/>
    </source>
</evidence>
<dbReference type="Gene3D" id="3.40.30.10">
    <property type="entry name" value="Glutaredoxin"/>
    <property type="match status" value="1"/>
</dbReference>
<dbReference type="SUPFAM" id="SSF52833">
    <property type="entry name" value="Thioredoxin-like"/>
    <property type="match status" value="1"/>
</dbReference>
<organism evidence="2 3">
    <name type="scientific">Kurthia sibirica</name>
    <dbReference type="NCBI Taxonomy" id="202750"/>
    <lineage>
        <taxon>Bacteria</taxon>
        <taxon>Bacillati</taxon>
        <taxon>Bacillota</taxon>
        <taxon>Bacilli</taxon>
        <taxon>Bacillales</taxon>
        <taxon>Caryophanaceae</taxon>
        <taxon>Kurthia</taxon>
    </lineage>
</organism>